<feature type="region of interest" description="Disordered" evidence="2">
    <location>
        <begin position="505"/>
        <end position="531"/>
    </location>
</feature>
<gene>
    <name evidence="3" type="ORF">EP10_002426</name>
</gene>
<feature type="compositionally biased region" description="Polar residues" evidence="2">
    <location>
        <begin position="521"/>
        <end position="531"/>
    </location>
</feature>
<dbReference type="RefSeq" id="WP_033022577.1">
    <property type="nucleotide sequence ID" value="NZ_JPYA02000003.1"/>
</dbReference>
<proteinExistence type="predicted"/>
<evidence type="ECO:0000256" key="2">
    <source>
        <dbReference type="SAM" id="MobiDB-lite"/>
    </source>
</evidence>
<feature type="region of interest" description="Disordered" evidence="2">
    <location>
        <begin position="559"/>
        <end position="602"/>
    </location>
</feature>
<dbReference type="Proteomes" id="UP000029267">
    <property type="component" value="Unassembled WGS sequence"/>
</dbReference>
<keyword evidence="1" id="KW-0175">Coiled coil</keyword>
<comment type="caution">
    <text evidence="3">The sequence shown here is derived from an EMBL/GenBank/DDBJ whole genome shotgun (WGS) entry which is preliminary data.</text>
</comment>
<name>A0ABU6BI46_9BACL</name>
<reference evidence="3 4" key="1">
    <citation type="journal article" date="2014" name="Genome Announc.">
        <title>Draft Genome Sequence of Geobacillus icigianus Strain G1w1T Isolated from Hot Springs in the Valley of Geysers, Kamchatka (Russian Federation).</title>
        <authorList>
            <person name="Bryanskaya A.V."/>
            <person name="Rozanov A.S."/>
            <person name="Logacheva M.D."/>
            <person name="Kotenko A.V."/>
            <person name="Peltek S.E."/>
        </authorList>
    </citation>
    <scope>NUCLEOTIDE SEQUENCE [LARGE SCALE GENOMIC DNA]</scope>
    <source>
        <strain evidence="3 4">G1w1</strain>
    </source>
</reference>
<feature type="region of interest" description="Disordered" evidence="2">
    <location>
        <begin position="367"/>
        <end position="424"/>
    </location>
</feature>
<evidence type="ECO:0000313" key="3">
    <source>
        <dbReference type="EMBL" id="MEB3751571.1"/>
    </source>
</evidence>
<feature type="coiled-coil region" evidence="1">
    <location>
        <begin position="7"/>
        <end position="148"/>
    </location>
</feature>
<dbReference type="Gene3D" id="1.10.287.1490">
    <property type="match status" value="1"/>
</dbReference>
<feature type="compositionally biased region" description="Acidic residues" evidence="2">
    <location>
        <begin position="588"/>
        <end position="597"/>
    </location>
</feature>
<accession>A0ABU6BI46</accession>
<dbReference type="EMBL" id="JPYA02000003">
    <property type="protein sequence ID" value="MEB3751571.1"/>
    <property type="molecule type" value="Genomic_DNA"/>
</dbReference>
<organism evidence="3 4">
    <name type="scientific">Geobacillus icigianus</name>
    <dbReference type="NCBI Taxonomy" id="1430331"/>
    <lineage>
        <taxon>Bacteria</taxon>
        <taxon>Bacillati</taxon>
        <taxon>Bacillota</taxon>
        <taxon>Bacilli</taxon>
        <taxon>Bacillales</taxon>
        <taxon>Anoxybacillaceae</taxon>
        <taxon>Geobacillus</taxon>
    </lineage>
</organism>
<evidence type="ECO:0000313" key="4">
    <source>
        <dbReference type="Proteomes" id="UP000029267"/>
    </source>
</evidence>
<feature type="region of interest" description="Disordered" evidence="2">
    <location>
        <begin position="316"/>
        <end position="341"/>
    </location>
</feature>
<keyword evidence="4" id="KW-1185">Reference proteome</keyword>
<sequence>MGREDKTVQLEQKIIHLKSELRKYKALLASLGSNQQLDRLNEQINQLIMENNQLNEKCQYYQDALSMQNAEIERLSTALERLEQENRSLRDEVGQLREEKAHLHNQAQAYEQKMESLMAEAEVLRQKQAEWEKEKTSMEEQQRSLEHELSAQRSWVEECLSFQSTLQSFTSCIERIETMETDYGFLKEHNDKIGRDVEELKKAWFTQKRETDELKEEVRTLIKKLQSIEEKLSELAREKQKDLLVLQKHILNQEVELESILEKTSRFSREIDHLSKQISDLTEQWSLNIKESSDKEMDELKALLSQAVHLLMSQHEAPCDEKPMKTSDSQKQTDVRKNADNSMSTANSFLKLQQFIDETKQQIVVSPTKKKEHHLLHPPTAHLSPQKSSQIKRVRIESHPSHHHRQPSRQKPSEEDDDKPSNPAILAASSIDTLHEYLARYFFIDDQNGTESVRELNDVMIQEKASSEWEEGRPDDWKPASVRLRINNEENENQAEKNIATIQTQPEARQAHHQEVESQEGFKNNQSESNLWPNQSADLIAQPEPNPNSVHASAFSAQESVELAHPSADSLLPSDPLPNIEAARQESITDENEQLNEEDNKSNKWRFLSLLKKAKILQ</sequence>
<evidence type="ECO:0000256" key="1">
    <source>
        <dbReference type="SAM" id="Coils"/>
    </source>
</evidence>
<feature type="coiled-coil region" evidence="1">
    <location>
        <begin position="211"/>
        <end position="242"/>
    </location>
</feature>
<protein>
    <submittedName>
        <fullName evidence="3">Uncharacterized protein</fullName>
    </submittedName>
</protein>